<dbReference type="GO" id="GO:0005524">
    <property type="term" value="F:ATP binding"/>
    <property type="evidence" value="ECO:0007669"/>
    <property type="project" value="UniProtKB-KW"/>
</dbReference>
<dbReference type="InterPro" id="IPR005893">
    <property type="entry name" value="PotA-like"/>
</dbReference>
<gene>
    <name evidence="7" type="primary">potA</name>
    <name evidence="10" type="ORF">RM704_22765</name>
</gene>
<dbReference type="Pfam" id="PF08402">
    <property type="entry name" value="TOBE_2"/>
    <property type="match status" value="1"/>
</dbReference>
<dbReference type="PROSITE" id="PS50893">
    <property type="entry name" value="ABC_TRANSPORTER_2"/>
    <property type="match status" value="1"/>
</dbReference>
<dbReference type="InterPro" id="IPR027417">
    <property type="entry name" value="P-loop_NTPase"/>
</dbReference>
<dbReference type="InterPro" id="IPR017871">
    <property type="entry name" value="ABC_transporter-like_CS"/>
</dbReference>
<evidence type="ECO:0000256" key="8">
    <source>
        <dbReference type="SAM" id="MobiDB-lite"/>
    </source>
</evidence>
<evidence type="ECO:0000256" key="1">
    <source>
        <dbReference type="ARBA" id="ARBA00022448"/>
    </source>
</evidence>
<dbReference type="NCBIfam" id="TIGR01187">
    <property type="entry name" value="potA"/>
    <property type="match status" value="1"/>
</dbReference>
<keyword evidence="5 7" id="KW-1278">Translocase</keyword>
<evidence type="ECO:0000313" key="10">
    <source>
        <dbReference type="EMBL" id="MDT0570259.1"/>
    </source>
</evidence>
<feature type="domain" description="ABC transporter" evidence="9">
    <location>
        <begin position="13"/>
        <end position="243"/>
    </location>
</feature>
<comment type="caution">
    <text evidence="10">The sequence shown here is derived from an EMBL/GenBank/DDBJ whole genome shotgun (WGS) entry which is preliminary data.</text>
</comment>
<dbReference type="EC" id="7.6.2.11" evidence="7"/>
<dbReference type="Gene3D" id="3.40.50.300">
    <property type="entry name" value="P-loop containing nucleotide triphosphate hydrolases"/>
    <property type="match status" value="1"/>
</dbReference>
<feature type="region of interest" description="Disordered" evidence="8">
    <location>
        <begin position="335"/>
        <end position="397"/>
    </location>
</feature>
<dbReference type="InterPro" id="IPR013611">
    <property type="entry name" value="Transp-assoc_OB_typ2"/>
</dbReference>
<evidence type="ECO:0000256" key="2">
    <source>
        <dbReference type="ARBA" id="ARBA00022475"/>
    </source>
</evidence>
<keyword evidence="3 7" id="KW-0547">Nucleotide-binding</keyword>
<proteinExistence type="inferred from homology"/>
<sequence>MKPEHPAEAGASLELRRLRKRFGAQDVVKSVDLCIKPGEFVTLLGPSGSGKTTTLNMIAGFEQPTGGEILADGKPISDLPTHRRNIGMVFQSYALFPHMTAAQNIAFPLRQRRVPKPEAEARVREALALVHLEKFADRYPKALSGGQQQRVALARAVVFNPRILLMDEPLGALDKKLREALQTEIRRIHRELGVTVVFVTHDQEEALTLSDRIAVFNDGRIEQAATAEELYERPATRFVADFLGDSNIFTGPAHAVGGTTTVAVGDARIRVPLIASATGAARVVGATGCVLVRPERCRVTASATDAPESHNRLSGTVCDVVYLGSARRIDVDVPGHGRMSVREPAAGSEDVRPGDSVAVHWPLDAGALLAGSPSDAEPEPETAPGEESVPRAAEANA</sequence>
<evidence type="ECO:0000313" key="11">
    <source>
        <dbReference type="Proteomes" id="UP001180737"/>
    </source>
</evidence>
<keyword evidence="1 7" id="KW-0813">Transport</keyword>
<keyword evidence="6 7" id="KW-0472">Membrane</keyword>
<dbReference type="PANTHER" id="PTHR42781">
    <property type="entry name" value="SPERMIDINE/PUTRESCINE IMPORT ATP-BINDING PROTEIN POTA"/>
    <property type="match status" value="1"/>
</dbReference>
<evidence type="ECO:0000256" key="6">
    <source>
        <dbReference type="ARBA" id="ARBA00023136"/>
    </source>
</evidence>
<dbReference type="InterPro" id="IPR008995">
    <property type="entry name" value="Mo/tungstate-bd_C_term_dom"/>
</dbReference>
<evidence type="ECO:0000259" key="9">
    <source>
        <dbReference type="PROSITE" id="PS50893"/>
    </source>
</evidence>
<dbReference type="SUPFAM" id="SSF50331">
    <property type="entry name" value="MOP-like"/>
    <property type="match status" value="1"/>
</dbReference>
<dbReference type="InterPro" id="IPR003593">
    <property type="entry name" value="AAA+_ATPase"/>
</dbReference>
<protein>
    <recommendedName>
        <fullName evidence="7">Spermidine/putrescine import ATP-binding protein PotA</fullName>
        <ecNumber evidence="7">7.6.2.11</ecNumber>
    </recommendedName>
</protein>
<dbReference type="InterPro" id="IPR003439">
    <property type="entry name" value="ABC_transporter-like_ATP-bd"/>
</dbReference>
<name>A0ABU2Z1W2_9ACTN</name>
<dbReference type="PROSITE" id="PS00211">
    <property type="entry name" value="ABC_TRANSPORTER_1"/>
    <property type="match status" value="1"/>
</dbReference>
<reference evidence="10" key="1">
    <citation type="submission" date="2024-05" db="EMBL/GenBank/DDBJ databases">
        <title>30 novel species of actinomycetes from the DSMZ collection.</title>
        <authorList>
            <person name="Nouioui I."/>
        </authorList>
    </citation>
    <scope>NUCLEOTIDE SEQUENCE</scope>
    <source>
        <strain evidence="10">DSM 3412</strain>
    </source>
</reference>
<comment type="subunit">
    <text evidence="7">The complex is composed of two ATP-binding proteins (PotA), two transmembrane proteins (PotB and PotC) and a solute-binding protein (PotD).</text>
</comment>
<keyword evidence="4 7" id="KW-0067">ATP-binding</keyword>
<dbReference type="InterPro" id="IPR050093">
    <property type="entry name" value="ABC_SmlMolc_Importer"/>
</dbReference>
<comment type="similarity">
    <text evidence="7">Belongs to the ABC transporter superfamily. Spermidine/putrescine importer (TC 3.A.1.11.1) family.</text>
</comment>
<dbReference type="SMART" id="SM00382">
    <property type="entry name" value="AAA"/>
    <property type="match status" value="1"/>
</dbReference>
<evidence type="ECO:0000256" key="5">
    <source>
        <dbReference type="ARBA" id="ARBA00022967"/>
    </source>
</evidence>
<dbReference type="SUPFAM" id="SSF52540">
    <property type="entry name" value="P-loop containing nucleoside triphosphate hydrolases"/>
    <property type="match status" value="1"/>
</dbReference>
<keyword evidence="2 7" id="KW-1003">Cell membrane</keyword>
<comment type="catalytic activity">
    <reaction evidence="7">
        <text>ATP + H2O + polyamine-[polyamine-binding protein]Side 1 = ADP + phosphate + polyamineSide 2 + [polyamine-binding protein]Side 1.</text>
        <dbReference type="EC" id="7.6.2.11"/>
    </reaction>
</comment>
<accession>A0ABU2Z1W2</accession>
<organism evidence="10 11">
    <name type="scientific">Streptomyces gottesmaniae</name>
    <dbReference type="NCBI Taxonomy" id="3075518"/>
    <lineage>
        <taxon>Bacteria</taxon>
        <taxon>Bacillati</taxon>
        <taxon>Actinomycetota</taxon>
        <taxon>Actinomycetes</taxon>
        <taxon>Kitasatosporales</taxon>
        <taxon>Streptomycetaceae</taxon>
        <taxon>Streptomyces</taxon>
    </lineage>
</organism>
<dbReference type="Pfam" id="PF00005">
    <property type="entry name" value="ABC_tran"/>
    <property type="match status" value="1"/>
</dbReference>
<dbReference type="RefSeq" id="WP_033530221.1">
    <property type="nucleotide sequence ID" value="NZ_JAVRFJ010000020.1"/>
</dbReference>
<keyword evidence="11" id="KW-1185">Reference proteome</keyword>
<evidence type="ECO:0000256" key="3">
    <source>
        <dbReference type="ARBA" id="ARBA00022741"/>
    </source>
</evidence>
<dbReference type="PANTHER" id="PTHR42781:SF4">
    <property type="entry name" value="SPERMIDINE_PUTRESCINE IMPORT ATP-BINDING PROTEIN POTA"/>
    <property type="match status" value="1"/>
</dbReference>
<dbReference type="EMBL" id="JAVRFJ010000020">
    <property type="protein sequence ID" value="MDT0570259.1"/>
    <property type="molecule type" value="Genomic_DNA"/>
</dbReference>
<dbReference type="Proteomes" id="UP001180737">
    <property type="component" value="Unassembled WGS sequence"/>
</dbReference>
<evidence type="ECO:0000256" key="7">
    <source>
        <dbReference type="RuleBase" id="RU364083"/>
    </source>
</evidence>
<comment type="function">
    <text evidence="7">Part of the ABC transporter complex PotABCD involved in spermidine/putrescine import. Responsible for energy coupling to the transport system.</text>
</comment>
<evidence type="ECO:0000256" key="4">
    <source>
        <dbReference type="ARBA" id="ARBA00022840"/>
    </source>
</evidence>
<dbReference type="Gene3D" id="2.40.50.100">
    <property type="match status" value="1"/>
</dbReference>